<evidence type="ECO:0000256" key="2">
    <source>
        <dbReference type="ARBA" id="ARBA00004191"/>
    </source>
</evidence>
<dbReference type="InterPro" id="IPR012132">
    <property type="entry name" value="GMC_OxRdtase"/>
</dbReference>
<evidence type="ECO:0000256" key="1">
    <source>
        <dbReference type="ARBA" id="ARBA00001974"/>
    </source>
</evidence>
<evidence type="ECO:0000256" key="7">
    <source>
        <dbReference type="ARBA" id="ARBA00022630"/>
    </source>
</evidence>
<feature type="non-terminal residue" evidence="12">
    <location>
        <position position="628"/>
    </location>
</feature>
<dbReference type="Proteomes" id="UP001147733">
    <property type="component" value="Unassembled WGS sequence"/>
</dbReference>
<dbReference type="PANTHER" id="PTHR11552:SF147">
    <property type="entry name" value="CHOLINE DEHYDROGENASE, MITOCHONDRIAL"/>
    <property type="match status" value="1"/>
</dbReference>
<dbReference type="Gene3D" id="3.50.50.60">
    <property type="entry name" value="FAD/NAD(P)-binding domain"/>
    <property type="match status" value="1"/>
</dbReference>
<organism evidence="12 13">
    <name type="scientific">Penicillium citrinum</name>
    <dbReference type="NCBI Taxonomy" id="5077"/>
    <lineage>
        <taxon>Eukaryota</taxon>
        <taxon>Fungi</taxon>
        <taxon>Dikarya</taxon>
        <taxon>Ascomycota</taxon>
        <taxon>Pezizomycotina</taxon>
        <taxon>Eurotiomycetes</taxon>
        <taxon>Eurotiomycetidae</taxon>
        <taxon>Eurotiales</taxon>
        <taxon>Aspergillaceae</taxon>
        <taxon>Penicillium</taxon>
    </lineage>
</organism>
<keyword evidence="6" id="KW-0134">Cell wall</keyword>
<feature type="active site" description="Proton acceptor" evidence="9">
    <location>
        <position position="598"/>
    </location>
</feature>
<dbReference type="SUPFAM" id="SSF51905">
    <property type="entry name" value="FAD/NAD(P)-binding domain"/>
    <property type="match status" value="1"/>
</dbReference>
<dbReference type="GO" id="GO:0005737">
    <property type="term" value="C:cytoplasm"/>
    <property type="evidence" value="ECO:0007669"/>
    <property type="project" value="UniProtKB-SubCell"/>
</dbReference>
<reference evidence="12" key="1">
    <citation type="submission" date="2022-11" db="EMBL/GenBank/DDBJ databases">
        <authorList>
            <person name="Petersen C."/>
        </authorList>
    </citation>
    <scope>NUCLEOTIDE SEQUENCE</scope>
    <source>
        <strain evidence="12">IBT 23319</strain>
    </source>
</reference>
<evidence type="ECO:0000256" key="6">
    <source>
        <dbReference type="ARBA" id="ARBA00022512"/>
    </source>
</evidence>
<accession>A0A9W9PBZ1</accession>
<keyword evidence="13" id="KW-1185">Reference proteome</keyword>
<dbReference type="EMBL" id="JAPQKT010000002">
    <property type="protein sequence ID" value="KAJ5241575.1"/>
    <property type="molecule type" value="Genomic_DNA"/>
</dbReference>
<gene>
    <name evidence="12" type="ORF">N7469_003166</name>
</gene>
<dbReference type="Pfam" id="PF05199">
    <property type="entry name" value="GMC_oxred_C"/>
    <property type="match status" value="1"/>
</dbReference>
<evidence type="ECO:0000256" key="4">
    <source>
        <dbReference type="ARBA" id="ARBA00010790"/>
    </source>
</evidence>
<feature type="active site" description="Proton donor" evidence="9">
    <location>
        <position position="555"/>
    </location>
</feature>
<keyword evidence="5" id="KW-0963">Cytoplasm</keyword>
<evidence type="ECO:0000256" key="9">
    <source>
        <dbReference type="PIRSR" id="PIRSR000137-1"/>
    </source>
</evidence>
<evidence type="ECO:0000313" key="12">
    <source>
        <dbReference type="EMBL" id="KAJ5241575.1"/>
    </source>
</evidence>
<dbReference type="InterPro" id="IPR000172">
    <property type="entry name" value="GMC_OxRdtase_N"/>
</dbReference>
<evidence type="ECO:0000259" key="11">
    <source>
        <dbReference type="Pfam" id="PF05199"/>
    </source>
</evidence>
<comment type="cofactor">
    <cofactor evidence="1">
        <name>FAD</name>
        <dbReference type="ChEBI" id="CHEBI:57692"/>
    </cofactor>
</comment>
<dbReference type="RefSeq" id="XP_056504580.1">
    <property type="nucleotide sequence ID" value="XM_056642086.1"/>
</dbReference>
<feature type="domain" description="Glucose-methanol-choline oxidoreductase N-terminal" evidence="10">
    <location>
        <begin position="42"/>
        <end position="350"/>
    </location>
</feature>
<keyword evidence="6" id="KW-0964">Secreted</keyword>
<dbReference type="GO" id="GO:0050660">
    <property type="term" value="F:flavin adenine dinucleotide binding"/>
    <property type="evidence" value="ECO:0007669"/>
    <property type="project" value="InterPro"/>
</dbReference>
<evidence type="ECO:0000256" key="3">
    <source>
        <dbReference type="ARBA" id="ARBA00004496"/>
    </source>
</evidence>
<proteinExistence type="inferred from homology"/>
<protein>
    <submittedName>
        <fullName evidence="12">Uncharacterized protein</fullName>
    </submittedName>
</protein>
<feature type="domain" description="Glucose-methanol-choline oxidoreductase C-terminal" evidence="11">
    <location>
        <begin position="458"/>
        <end position="607"/>
    </location>
</feature>
<dbReference type="Gene3D" id="3.30.560.10">
    <property type="entry name" value="Glucose Oxidase, domain 3"/>
    <property type="match status" value="1"/>
</dbReference>
<dbReference type="GO" id="GO:0016614">
    <property type="term" value="F:oxidoreductase activity, acting on CH-OH group of donors"/>
    <property type="evidence" value="ECO:0007669"/>
    <property type="project" value="InterPro"/>
</dbReference>
<evidence type="ECO:0000256" key="8">
    <source>
        <dbReference type="ARBA" id="ARBA00022827"/>
    </source>
</evidence>
<comment type="subcellular location">
    <subcellularLocation>
        <location evidence="3">Cytoplasm</location>
    </subcellularLocation>
    <subcellularLocation>
        <location evidence="2">Secreted</location>
        <location evidence="2">Cell wall</location>
    </subcellularLocation>
</comment>
<comment type="similarity">
    <text evidence="4">Belongs to the GMC oxidoreductase family.</text>
</comment>
<dbReference type="GeneID" id="81381253"/>
<dbReference type="PIRSF" id="PIRSF000137">
    <property type="entry name" value="Alcohol_oxidase"/>
    <property type="match status" value="1"/>
</dbReference>
<dbReference type="PANTHER" id="PTHR11552">
    <property type="entry name" value="GLUCOSE-METHANOL-CHOLINE GMC OXIDOREDUCTASE"/>
    <property type="match status" value="1"/>
</dbReference>
<keyword evidence="7" id="KW-0285">Flavoprotein</keyword>
<keyword evidence="8" id="KW-0274">FAD</keyword>
<dbReference type="AlphaFoldDB" id="A0A9W9PBZ1"/>
<comment type="caution">
    <text evidence="12">The sequence shown here is derived from an EMBL/GenBank/DDBJ whole genome shotgun (WGS) entry which is preliminary data.</text>
</comment>
<dbReference type="Pfam" id="PF00732">
    <property type="entry name" value="GMC_oxred_N"/>
    <property type="match status" value="1"/>
</dbReference>
<reference evidence="12" key="2">
    <citation type="journal article" date="2023" name="IMA Fungus">
        <title>Comparative genomic study of the Penicillium genus elucidates a diverse pangenome and 15 lateral gene transfer events.</title>
        <authorList>
            <person name="Petersen C."/>
            <person name="Sorensen T."/>
            <person name="Nielsen M.R."/>
            <person name="Sondergaard T.E."/>
            <person name="Sorensen J.L."/>
            <person name="Fitzpatrick D.A."/>
            <person name="Frisvad J.C."/>
            <person name="Nielsen K.L."/>
        </authorList>
    </citation>
    <scope>NUCLEOTIDE SEQUENCE</scope>
    <source>
        <strain evidence="12">IBT 23319</strain>
    </source>
</reference>
<sequence length="628" mass="68885">TRYNIIPWAATPLTNPLRYATPQLRTGPPVTYAAAERTLVSYDYVIIGAGAAGCVLASKLSEDKNVSVLVLEAGGDNTKVFESKVPILFSKLFHSPHDWDYYTVEQPELANRQLYWPRGKILGGSTSMNAMMYHHCAKSDFDEWASAHGCSGWSYSDLAPYFRDMERFTVNPGRPAIDPQHRGVSGQWQTGYSWLSEIVEHGFLPACEDANIPATPDINTHQGTMGVTRFQTFIDQKGQRSSMATAFLTPQVLSRPNLHVACHARATRILFDQITDKIPRAIGVEFQTSQGGERFQVHARQEVILSGGAVNTPQTLLLSGIGPADELKSHGIPVIKENNAVGRNMKDHLCTTPIIAKVKKGYTLDYLDNDLKALPALARWLLTGGGPLTSNVGEAAAFIRTTDYNFSETVNKPISNTSGDNAPDLEIIGAPISFIHHGEEKPLEGNNLFSIVPIGLRPQSHGTVTLKSRDAFDPPIIDPKYLSDQTSNDRNVLLVGIRVCLQILNSPAFKRFFEKVPVNDDPSSYWWPYSSSNYDKITDEQLLRFMDEKAFTLYHPVGSARMGSSPDSSVVDVECKVHGVNGLRVMDASVFPEQISGHPTAPIAAMASKLSAMIKAGNLGPKVFSANL</sequence>
<evidence type="ECO:0000313" key="13">
    <source>
        <dbReference type="Proteomes" id="UP001147733"/>
    </source>
</evidence>
<dbReference type="InterPro" id="IPR007867">
    <property type="entry name" value="GMC_OxRtase_C"/>
</dbReference>
<evidence type="ECO:0000256" key="5">
    <source>
        <dbReference type="ARBA" id="ARBA00022490"/>
    </source>
</evidence>
<dbReference type="OrthoDB" id="269227at2759"/>
<name>A0A9W9PBZ1_PENCI</name>
<evidence type="ECO:0000259" key="10">
    <source>
        <dbReference type="Pfam" id="PF00732"/>
    </source>
</evidence>
<dbReference type="InterPro" id="IPR036188">
    <property type="entry name" value="FAD/NAD-bd_sf"/>
</dbReference>
<dbReference type="SUPFAM" id="SSF54373">
    <property type="entry name" value="FAD-linked reductases, C-terminal domain"/>
    <property type="match status" value="1"/>
</dbReference>